<evidence type="ECO:0000313" key="8">
    <source>
        <dbReference type="EMBL" id="KKU87742.1"/>
    </source>
</evidence>
<dbReference type="InterPro" id="IPR000620">
    <property type="entry name" value="EamA_dom"/>
</dbReference>
<protein>
    <recommendedName>
        <fullName evidence="7">EamA domain-containing protein</fullName>
    </recommendedName>
</protein>
<feature type="domain" description="EamA" evidence="7">
    <location>
        <begin position="148"/>
        <end position="273"/>
    </location>
</feature>
<keyword evidence="3 6" id="KW-0812">Transmembrane</keyword>
<dbReference type="PANTHER" id="PTHR32322:SF18">
    <property type="entry name" value="S-ADENOSYLMETHIONINE_S-ADENOSYLHOMOCYSTEINE TRANSPORTER"/>
    <property type="match status" value="1"/>
</dbReference>
<accession>A0A0G1U0X4</accession>
<feature type="transmembrane region" description="Helical" evidence="6">
    <location>
        <begin position="95"/>
        <end position="115"/>
    </location>
</feature>
<name>A0A0G1U0X4_9BACT</name>
<gene>
    <name evidence="8" type="ORF">UY16_C0019G0003</name>
</gene>
<feature type="transmembrane region" description="Helical" evidence="6">
    <location>
        <begin position="258"/>
        <end position="277"/>
    </location>
</feature>
<dbReference type="PANTHER" id="PTHR32322">
    <property type="entry name" value="INNER MEMBRANE TRANSPORTER"/>
    <property type="match status" value="1"/>
</dbReference>
<keyword evidence="2" id="KW-1003">Cell membrane</keyword>
<evidence type="ECO:0000256" key="2">
    <source>
        <dbReference type="ARBA" id="ARBA00022475"/>
    </source>
</evidence>
<reference evidence="8 9" key="1">
    <citation type="journal article" date="2015" name="Nature">
        <title>rRNA introns, odd ribosomes, and small enigmatic genomes across a large radiation of phyla.</title>
        <authorList>
            <person name="Brown C.T."/>
            <person name="Hug L.A."/>
            <person name="Thomas B.C."/>
            <person name="Sharon I."/>
            <person name="Castelle C.J."/>
            <person name="Singh A."/>
            <person name="Wilkins M.J."/>
            <person name="Williams K.H."/>
            <person name="Banfield J.F."/>
        </authorList>
    </citation>
    <scope>NUCLEOTIDE SEQUENCE [LARGE SCALE GENOMIC DNA]</scope>
</reference>
<comment type="subcellular location">
    <subcellularLocation>
        <location evidence="1">Cell membrane</location>
        <topology evidence="1">Multi-pass membrane protein</topology>
    </subcellularLocation>
</comment>
<evidence type="ECO:0000256" key="3">
    <source>
        <dbReference type="ARBA" id="ARBA00022692"/>
    </source>
</evidence>
<dbReference type="EMBL" id="LCOY01000019">
    <property type="protein sequence ID" value="KKU87742.1"/>
    <property type="molecule type" value="Genomic_DNA"/>
</dbReference>
<feature type="transmembrane region" description="Helical" evidence="6">
    <location>
        <begin position="124"/>
        <end position="143"/>
    </location>
</feature>
<dbReference type="InterPro" id="IPR037185">
    <property type="entry name" value="EmrE-like"/>
</dbReference>
<dbReference type="Pfam" id="PF00892">
    <property type="entry name" value="EamA"/>
    <property type="match status" value="2"/>
</dbReference>
<feature type="transmembrane region" description="Helical" evidence="6">
    <location>
        <begin position="178"/>
        <end position="197"/>
    </location>
</feature>
<feature type="transmembrane region" description="Helical" evidence="6">
    <location>
        <begin position="232"/>
        <end position="252"/>
    </location>
</feature>
<dbReference type="InterPro" id="IPR050638">
    <property type="entry name" value="AA-Vitamin_Transporters"/>
</dbReference>
<sequence>MSKGFIFTFLSALSWAVQILLIRYLLSNGETAPNLAFWFTLLATPYWISTFTKHHSKLQNVKFSLWILLLFIGLVNMIGVVFVETLALKFSPAVNFSFLIRTVILFTILLASFFLHEILSFKKVILSSLILIGSYLLITQGQTLRLTSGDMFTLLEAFMLAVLNVTQKTAITTIGPQLTASGAFLSAIIPYSIFMLVRGGIMLPKFPLVTILLTITYISITRFKLTALKHASASYVTMIFSFTPIFVSLFAIPLLGETLTTIQIIGGILIILAGVGVEKLKI</sequence>
<organism evidence="8 9">
    <name type="scientific">Candidatus Gottesmanbacteria bacterium GW2011_GWA2_47_9</name>
    <dbReference type="NCBI Taxonomy" id="1618445"/>
    <lineage>
        <taxon>Bacteria</taxon>
        <taxon>Candidatus Gottesmaniibacteriota</taxon>
    </lineage>
</organism>
<dbReference type="GO" id="GO:0005886">
    <property type="term" value="C:plasma membrane"/>
    <property type="evidence" value="ECO:0007669"/>
    <property type="project" value="UniProtKB-SubCell"/>
</dbReference>
<feature type="domain" description="EamA" evidence="7">
    <location>
        <begin position="3"/>
        <end position="138"/>
    </location>
</feature>
<keyword evidence="4 6" id="KW-1133">Transmembrane helix</keyword>
<dbReference type="SUPFAM" id="SSF103481">
    <property type="entry name" value="Multidrug resistance efflux transporter EmrE"/>
    <property type="match status" value="2"/>
</dbReference>
<comment type="caution">
    <text evidence="8">The sequence shown here is derived from an EMBL/GenBank/DDBJ whole genome shotgun (WGS) entry which is preliminary data.</text>
</comment>
<evidence type="ECO:0000256" key="4">
    <source>
        <dbReference type="ARBA" id="ARBA00022989"/>
    </source>
</evidence>
<proteinExistence type="predicted"/>
<feature type="transmembrane region" description="Helical" evidence="6">
    <location>
        <begin position="203"/>
        <end position="220"/>
    </location>
</feature>
<evidence type="ECO:0000259" key="7">
    <source>
        <dbReference type="Pfam" id="PF00892"/>
    </source>
</evidence>
<keyword evidence="5 6" id="KW-0472">Membrane</keyword>
<dbReference type="AlphaFoldDB" id="A0A0G1U0X4"/>
<dbReference type="Proteomes" id="UP000034739">
    <property type="component" value="Unassembled WGS sequence"/>
</dbReference>
<feature type="transmembrane region" description="Helical" evidence="6">
    <location>
        <begin position="149"/>
        <end position="166"/>
    </location>
</feature>
<feature type="transmembrane region" description="Helical" evidence="6">
    <location>
        <begin position="63"/>
        <end position="83"/>
    </location>
</feature>
<feature type="transmembrane region" description="Helical" evidence="6">
    <location>
        <begin position="32"/>
        <end position="51"/>
    </location>
</feature>
<evidence type="ECO:0000313" key="9">
    <source>
        <dbReference type="Proteomes" id="UP000034739"/>
    </source>
</evidence>
<evidence type="ECO:0000256" key="6">
    <source>
        <dbReference type="SAM" id="Phobius"/>
    </source>
</evidence>
<evidence type="ECO:0000256" key="1">
    <source>
        <dbReference type="ARBA" id="ARBA00004651"/>
    </source>
</evidence>
<evidence type="ECO:0000256" key="5">
    <source>
        <dbReference type="ARBA" id="ARBA00023136"/>
    </source>
</evidence>